<keyword evidence="2" id="KW-1185">Reference proteome</keyword>
<organism evidence="1 2">
    <name type="scientific">Actinacidiphila paucisporea</name>
    <dbReference type="NCBI Taxonomy" id="310782"/>
    <lineage>
        <taxon>Bacteria</taxon>
        <taxon>Bacillati</taxon>
        <taxon>Actinomycetota</taxon>
        <taxon>Actinomycetes</taxon>
        <taxon>Kitasatosporales</taxon>
        <taxon>Streptomycetaceae</taxon>
        <taxon>Actinacidiphila</taxon>
    </lineage>
</organism>
<dbReference type="EMBL" id="FRBI01000009">
    <property type="protein sequence ID" value="SHM22769.1"/>
    <property type="molecule type" value="Genomic_DNA"/>
</dbReference>
<evidence type="ECO:0000313" key="1">
    <source>
        <dbReference type="EMBL" id="SHM22769.1"/>
    </source>
</evidence>
<dbReference type="SUPFAM" id="SSF53223">
    <property type="entry name" value="Aminoacid dehydrogenase-like, N-terminal domain"/>
    <property type="match status" value="1"/>
</dbReference>
<dbReference type="AlphaFoldDB" id="A0A1M7H3H8"/>
<sequence length="137" mass="15537">MAHQPDPARDRIETTARRRAVLSNPLLNRGTAFTHEERRELDLVGLVPPRVLTLDQQVDRAYQQYGTQPSDLAKNVYLTALHDRNSVLFYRLIGDHLAEMLPIVYMSRARSSCPCPTRRGWPRPSPPICWPGPAAVP</sequence>
<accession>A0A1M7H3H8</accession>
<dbReference type="STRING" id="310782.SAMN05216499_109141"/>
<dbReference type="Gene3D" id="1.20.1370.30">
    <property type="match status" value="1"/>
</dbReference>
<name>A0A1M7H3H8_9ACTN</name>
<dbReference type="GO" id="GO:0005829">
    <property type="term" value="C:cytosol"/>
    <property type="evidence" value="ECO:0007669"/>
    <property type="project" value="TreeGrafter"/>
</dbReference>
<dbReference type="PANTHER" id="PTHR23406:SF34">
    <property type="entry name" value="NAD-DEPENDENT MALIC ENZYME, MITOCHONDRIAL"/>
    <property type="match status" value="1"/>
</dbReference>
<evidence type="ECO:0000313" key="2">
    <source>
        <dbReference type="Proteomes" id="UP000184111"/>
    </source>
</evidence>
<dbReference type="InterPro" id="IPR046346">
    <property type="entry name" value="Aminoacid_DH-like_N_sf"/>
</dbReference>
<gene>
    <name evidence="1" type="ORF">SAMN05216499_109141</name>
</gene>
<dbReference type="GO" id="GO:0006108">
    <property type="term" value="P:malate metabolic process"/>
    <property type="evidence" value="ECO:0007669"/>
    <property type="project" value="TreeGrafter"/>
</dbReference>
<protein>
    <submittedName>
        <fullName evidence="1">Malate dehydrogenase (Oxaloacetate-decarboxylating)</fullName>
    </submittedName>
</protein>
<dbReference type="PANTHER" id="PTHR23406">
    <property type="entry name" value="MALIC ENZYME-RELATED"/>
    <property type="match status" value="1"/>
</dbReference>
<proteinExistence type="predicted"/>
<dbReference type="Proteomes" id="UP000184111">
    <property type="component" value="Unassembled WGS sequence"/>
</dbReference>
<reference evidence="1 2" key="1">
    <citation type="submission" date="2016-11" db="EMBL/GenBank/DDBJ databases">
        <authorList>
            <person name="Jaros S."/>
            <person name="Januszkiewicz K."/>
            <person name="Wedrychowicz H."/>
        </authorList>
    </citation>
    <scope>NUCLEOTIDE SEQUENCE [LARGE SCALE GENOMIC DNA]</scope>
    <source>
        <strain evidence="1 2">CGMCC 4.2025</strain>
    </source>
</reference>
<dbReference type="GO" id="GO:0004470">
    <property type="term" value="F:malic enzyme activity"/>
    <property type="evidence" value="ECO:0007669"/>
    <property type="project" value="TreeGrafter"/>
</dbReference>